<sequence>MGGSGGSGSGSGSGGGGGGVAVGKEDVIAKLKDDGDFDRLRLKIIRKLKDNEELRQDIASIVKQSAALNAAGAENKKPRQLSDAIYHEVGDKVMSQISDSLWQIIRSKDGMKTEITETVQSVYDKLVNPKGEEEILVSNSVAMATHRQQGETGLVTEKIDNDMLHANEPDEPPGFTLLHNHVNNNQENHDQGKPQAHRQGSAAEQVEDSQVLPEPPRENNDSNDAPPGFVRPAEQNHLSDCSDEDPDVPPGFG</sequence>
<name>A0ABU6XS63_9FABA</name>
<organism evidence="2 3">
    <name type="scientific">Stylosanthes scabra</name>
    <dbReference type="NCBI Taxonomy" id="79078"/>
    <lineage>
        <taxon>Eukaryota</taxon>
        <taxon>Viridiplantae</taxon>
        <taxon>Streptophyta</taxon>
        <taxon>Embryophyta</taxon>
        <taxon>Tracheophyta</taxon>
        <taxon>Spermatophyta</taxon>
        <taxon>Magnoliopsida</taxon>
        <taxon>eudicotyledons</taxon>
        <taxon>Gunneridae</taxon>
        <taxon>Pentapetalae</taxon>
        <taxon>rosids</taxon>
        <taxon>fabids</taxon>
        <taxon>Fabales</taxon>
        <taxon>Fabaceae</taxon>
        <taxon>Papilionoideae</taxon>
        <taxon>50 kb inversion clade</taxon>
        <taxon>dalbergioids sensu lato</taxon>
        <taxon>Dalbergieae</taxon>
        <taxon>Pterocarpus clade</taxon>
        <taxon>Stylosanthes</taxon>
    </lineage>
</organism>
<evidence type="ECO:0000313" key="2">
    <source>
        <dbReference type="EMBL" id="MED6199850.1"/>
    </source>
</evidence>
<comment type="caution">
    <text evidence="2">The sequence shown here is derived from an EMBL/GenBank/DDBJ whole genome shotgun (WGS) entry which is preliminary data.</text>
</comment>
<proteinExistence type="predicted"/>
<gene>
    <name evidence="2" type="ORF">PIB30_079714</name>
</gene>
<dbReference type="Proteomes" id="UP001341840">
    <property type="component" value="Unassembled WGS sequence"/>
</dbReference>
<accession>A0ABU6XS63</accession>
<evidence type="ECO:0000256" key="1">
    <source>
        <dbReference type="SAM" id="MobiDB-lite"/>
    </source>
</evidence>
<dbReference type="EMBL" id="JASCZI010212587">
    <property type="protein sequence ID" value="MED6199850.1"/>
    <property type="molecule type" value="Genomic_DNA"/>
</dbReference>
<dbReference type="PANTHER" id="PTHR34356:SF3">
    <property type="entry name" value="EXPRESSED PROTEIN"/>
    <property type="match status" value="1"/>
</dbReference>
<dbReference type="PANTHER" id="PTHR34356">
    <property type="entry name" value="ANTIGENIC HEAT-STABLE PROTEIN"/>
    <property type="match status" value="1"/>
</dbReference>
<keyword evidence="3" id="KW-1185">Reference proteome</keyword>
<evidence type="ECO:0000313" key="3">
    <source>
        <dbReference type="Proteomes" id="UP001341840"/>
    </source>
</evidence>
<feature type="region of interest" description="Disordered" evidence="1">
    <location>
        <begin position="182"/>
        <end position="253"/>
    </location>
</feature>
<protein>
    <submittedName>
        <fullName evidence="2">Uncharacterized protein</fullName>
    </submittedName>
</protein>
<reference evidence="2 3" key="1">
    <citation type="journal article" date="2023" name="Plants (Basel)">
        <title>Bridging the Gap: Combining Genomics and Transcriptomics Approaches to Understand Stylosanthes scabra, an Orphan Legume from the Brazilian Caatinga.</title>
        <authorList>
            <person name="Ferreira-Neto J.R.C."/>
            <person name="da Silva M.D."/>
            <person name="Binneck E."/>
            <person name="de Melo N.F."/>
            <person name="da Silva R.H."/>
            <person name="de Melo A.L.T.M."/>
            <person name="Pandolfi V."/>
            <person name="Bustamante F.O."/>
            <person name="Brasileiro-Vidal A.C."/>
            <person name="Benko-Iseppon A.M."/>
        </authorList>
    </citation>
    <scope>NUCLEOTIDE SEQUENCE [LARGE SCALE GENOMIC DNA]</scope>
    <source>
        <tissue evidence="2">Leaves</tissue>
    </source>
</reference>